<evidence type="ECO:0000313" key="3">
    <source>
        <dbReference type="Proteomes" id="UP000703038"/>
    </source>
</evidence>
<name>A0ABS2KWF2_9NOCA</name>
<dbReference type="Proteomes" id="UP000703038">
    <property type="component" value="Unassembled WGS sequence"/>
</dbReference>
<keyword evidence="2" id="KW-0808">Transferase</keyword>
<dbReference type="PANTHER" id="PTHR43591:SF99">
    <property type="entry name" value="OS06G0646000 PROTEIN"/>
    <property type="match status" value="1"/>
</dbReference>
<proteinExistence type="predicted"/>
<reference evidence="2 3" key="1">
    <citation type="submission" date="2021-01" db="EMBL/GenBank/DDBJ databases">
        <title>Genomics of switchgrass bacterial isolates.</title>
        <authorList>
            <person name="Shade A."/>
        </authorList>
    </citation>
    <scope>NUCLEOTIDE SEQUENCE [LARGE SCALE GENOMIC DNA]</scope>
    <source>
        <strain evidence="2 3">PvP111</strain>
    </source>
</reference>
<evidence type="ECO:0000313" key="2">
    <source>
        <dbReference type="EMBL" id="MBM7416280.1"/>
    </source>
</evidence>
<dbReference type="GO" id="GO:0032259">
    <property type="term" value="P:methylation"/>
    <property type="evidence" value="ECO:0007669"/>
    <property type="project" value="UniProtKB-KW"/>
</dbReference>
<evidence type="ECO:0000259" key="1">
    <source>
        <dbReference type="Pfam" id="PF08241"/>
    </source>
</evidence>
<dbReference type="Gene3D" id="3.40.50.150">
    <property type="entry name" value="Vaccinia Virus protein VP39"/>
    <property type="match status" value="1"/>
</dbReference>
<dbReference type="PANTHER" id="PTHR43591">
    <property type="entry name" value="METHYLTRANSFERASE"/>
    <property type="match status" value="1"/>
</dbReference>
<sequence length="276" mass="29612">MAETPAVRRTRELLRTGVDASSPMRGVLDVRVTDSTARQASPASASSVAGRLMTFSPLAAVYERAWRPLFRLWMGAGGPSVEEQRAYAVRDLGLVSPDVSVVLDVACGPGNFSRSLADALLTAAHVSEPLVIGLDASEPMIARASADTDDDEHVAYLLGDARELPFEDDAVDAVCCYAALYLVPEPYRVLDEMIRVLRPGGRIALMTTVRRGPQPVGAVTAAAASTVGLEMFRRDDITDVLRERGVEHVEQRIHGAAQFVTGRLCRSGQDVPVSAP</sequence>
<dbReference type="SUPFAM" id="SSF53335">
    <property type="entry name" value="S-adenosyl-L-methionine-dependent methyltransferases"/>
    <property type="match status" value="1"/>
</dbReference>
<dbReference type="EMBL" id="JAFBBK010000001">
    <property type="protein sequence ID" value="MBM7416280.1"/>
    <property type="molecule type" value="Genomic_DNA"/>
</dbReference>
<dbReference type="Pfam" id="PF08241">
    <property type="entry name" value="Methyltransf_11"/>
    <property type="match status" value="1"/>
</dbReference>
<dbReference type="GO" id="GO:0008168">
    <property type="term" value="F:methyltransferase activity"/>
    <property type="evidence" value="ECO:0007669"/>
    <property type="project" value="UniProtKB-KW"/>
</dbReference>
<protein>
    <submittedName>
        <fullName evidence="2">SAM-dependent methyltransferase</fullName>
    </submittedName>
</protein>
<dbReference type="CDD" id="cd02440">
    <property type="entry name" value="AdoMet_MTases"/>
    <property type="match status" value="1"/>
</dbReference>
<feature type="domain" description="Methyltransferase type 11" evidence="1">
    <location>
        <begin position="103"/>
        <end position="204"/>
    </location>
</feature>
<dbReference type="InterPro" id="IPR013216">
    <property type="entry name" value="Methyltransf_11"/>
</dbReference>
<gene>
    <name evidence="2" type="ORF">JOE42_003013</name>
</gene>
<accession>A0ABS2KWF2</accession>
<keyword evidence="2" id="KW-0489">Methyltransferase</keyword>
<keyword evidence="3" id="KW-1185">Reference proteome</keyword>
<comment type="caution">
    <text evidence="2">The sequence shown here is derived from an EMBL/GenBank/DDBJ whole genome shotgun (WGS) entry which is preliminary data.</text>
</comment>
<dbReference type="InterPro" id="IPR029063">
    <property type="entry name" value="SAM-dependent_MTases_sf"/>
</dbReference>
<dbReference type="RefSeq" id="WP_204869117.1">
    <property type="nucleotide sequence ID" value="NZ_JAFBBK010000001.1"/>
</dbReference>
<organism evidence="2 3">
    <name type="scientific">Rhodococcoides corynebacterioides</name>
    <dbReference type="NCBI Taxonomy" id="53972"/>
    <lineage>
        <taxon>Bacteria</taxon>
        <taxon>Bacillati</taxon>
        <taxon>Actinomycetota</taxon>
        <taxon>Actinomycetes</taxon>
        <taxon>Mycobacteriales</taxon>
        <taxon>Nocardiaceae</taxon>
        <taxon>Rhodococcoides</taxon>
    </lineage>
</organism>